<accession>A0A542EGU7</accession>
<comment type="caution">
    <text evidence="1">The sequence shown here is derived from an EMBL/GenBank/DDBJ whole genome shotgun (WGS) entry which is preliminary data.</text>
</comment>
<proteinExistence type="predicted"/>
<dbReference type="Proteomes" id="UP000320806">
    <property type="component" value="Unassembled WGS sequence"/>
</dbReference>
<dbReference type="EMBL" id="VFMO01000001">
    <property type="protein sequence ID" value="TQJ14550.1"/>
    <property type="molecule type" value="Genomic_DNA"/>
</dbReference>
<organism evidence="1 2">
    <name type="scientific">Yimella lutea</name>
    <dbReference type="NCBI Taxonomy" id="587872"/>
    <lineage>
        <taxon>Bacteria</taxon>
        <taxon>Bacillati</taxon>
        <taxon>Actinomycetota</taxon>
        <taxon>Actinomycetes</taxon>
        <taxon>Micrococcales</taxon>
        <taxon>Dermacoccaceae</taxon>
        <taxon>Yimella</taxon>
    </lineage>
</organism>
<evidence type="ECO:0000313" key="1">
    <source>
        <dbReference type="EMBL" id="TQJ14550.1"/>
    </source>
</evidence>
<gene>
    <name evidence="1" type="ORF">FB459_2017</name>
</gene>
<sequence length="173" mass="20211">MHRHLSCSNGGSWHQRFDVVSYPGHLVFSGDMGSFIFRRETDMFAWFHSATIERLSADYVGQKVQAGQGKEFSPGVFRDLVNTIRDDWAECGYDDQYPEEFAEAFDEDGYAHITFKEEAHEFLRGLSVGPHEKTEWYEYNLDGYSFQFIWALRAMRWAISTYYEMREPLGVAE</sequence>
<keyword evidence="2" id="KW-1185">Reference proteome</keyword>
<reference evidence="1 2" key="1">
    <citation type="submission" date="2019-06" db="EMBL/GenBank/DDBJ databases">
        <title>Sequencing the genomes of 1000 actinobacteria strains.</title>
        <authorList>
            <person name="Klenk H.-P."/>
        </authorList>
    </citation>
    <scope>NUCLEOTIDE SEQUENCE [LARGE SCALE GENOMIC DNA]</scope>
    <source>
        <strain evidence="1 2">DSM 19828</strain>
    </source>
</reference>
<name>A0A542EGU7_9MICO</name>
<dbReference type="AlphaFoldDB" id="A0A542EGU7"/>
<dbReference type="RefSeq" id="WP_141928348.1">
    <property type="nucleotide sequence ID" value="NZ_BAABCI010000003.1"/>
</dbReference>
<evidence type="ECO:0000313" key="2">
    <source>
        <dbReference type="Proteomes" id="UP000320806"/>
    </source>
</evidence>
<dbReference type="OrthoDB" id="4205565at2"/>
<protein>
    <submittedName>
        <fullName evidence="1">Uncharacterized protein</fullName>
    </submittedName>
</protein>